<dbReference type="InterPro" id="IPR002925">
    <property type="entry name" value="Dienelactn_hydro"/>
</dbReference>
<dbReference type="SUPFAM" id="SSF53474">
    <property type="entry name" value="alpha/beta-Hydrolases"/>
    <property type="match status" value="1"/>
</dbReference>
<comment type="caution">
    <text evidence="2">The sequence shown here is derived from an EMBL/GenBank/DDBJ whole genome shotgun (WGS) entry which is preliminary data.</text>
</comment>
<gene>
    <name evidence="2" type="ORF">Pmi06nite_72180</name>
</gene>
<dbReference type="InterPro" id="IPR029058">
    <property type="entry name" value="AB_hydrolase_fold"/>
</dbReference>
<dbReference type="GO" id="GO:0016787">
    <property type="term" value="F:hydrolase activity"/>
    <property type="evidence" value="ECO:0007669"/>
    <property type="project" value="InterPro"/>
</dbReference>
<evidence type="ECO:0000313" key="2">
    <source>
        <dbReference type="EMBL" id="GII33776.1"/>
    </source>
</evidence>
<dbReference type="Proteomes" id="UP000650628">
    <property type="component" value="Unassembled WGS sequence"/>
</dbReference>
<dbReference type="RefSeq" id="WP_203957599.1">
    <property type="nucleotide sequence ID" value="NZ_BOOO01000042.1"/>
</dbReference>
<dbReference type="Pfam" id="PF01738">
    <property type="entry name" value="DLH"/>
    <property type="match status" value="1"/>
</dbReference>
<protein>
    <recommendedName>
        <fullName evidence="1">Dienelactone hydrolase domain-containing protein</fullName>
    </recommendedName>
</protein>
<dbReference type="EMBL" id="BOOO01000042">
    <property type="protein sequence ID" value="GII33776.1"/>
    <property type="molecule type" value="Genomic_DNA"/>
</dbReference>
<sequence length="252" mass="24909">MGVVLALGVAGCGGGTTSGQETRPAPAAAAPSDAPALVGCNGGPSVAFTPMTVTSPGTGAGLAVGVAGEGPVGVVIANTLTGYHCDWLMWADHLVKGGFRVAVFEYGDNPQTVGIPAMLDRGSDEMAAIGAGLRKLGAQKVVYAGGSLGGSVALATAADPAAQAAGVISLSGGLDGMEELAGGLSVPALYAAAEEDFGGGVADLARSLHKATPKGRSTLLVYPGAQHAGEMFNDERYADQLQSKLEAFLRGI</sequence>
<feature type="domain" description="Dienelactone hydrolase" evidence="1">
    <location>
        <begin position="136"/>
        <end position="229"/>
    </location>
</feature>
<organism evidence="2 3">
    <name type="scientific">Planotetraspora mira</name>
    <dbReference type="NCBI Taxonomy" id="58121"/>
    <lineage>
        <taxon>Bacteria</taxon>
        <taxon>Bacillati</taxon>
        <taxon>Actinomycetota</taxon>
        <taxon>Actinomycetes</taxon>
        <taxon>Streptosporangiales</taxon>
        <taxon>Streptosporangiaceae</taxon>
        <taxon>Planotetraspora</taxon>
    </lineage>
</organism>
<dbReference type="AlphaFoldDB" id="A0A8J3TWI1"/>
<accession>A0A8J3TWI1</accession>
<evidence type="ECO:0000313" key="3">
    <source>
        <dbReference type="Proteomes" id="UP000650628"/>
    </source>
</evidence>
<evidence type="ECO:0000259" key="1">
    <source>
        <dbReference type="Pfam" id="PF01738"/>
    </source>
</evidence>
<proteinExistence type="predicted"/>
<name>A0A8J3TWI1_9ACTN</name>
<dbReference type="Gene3D" id="3.40.50.1820">
    <property type="entry name" value="alpha/beta hydrolase"/>
    <property type="match status" value="1"/>
</dbReference>
<reference evidence="2 3" key="1">
    <citation type="submission" date="2021-01" db="EMBL/GenBank/DDBJ databases">
        <title>Whole genome shotgun sequence of Planotetraspora mira NBRC 15435.</title>
        <authorList>
            <person name="Komaki H."/>
            <person name="Tamura T."/>
        </authorList>
    </citation>
    <scope>NUCLEOTIDE SEQUENCE [LARGE SCALE GENOMIC DNA]</scope>
    <source>
        <strain evidence="2 3">NBRC 15435</strain>
    </source>
</reference>
<keyword evidence="3" id="KW-1185">Reference proteome</keyword>